<dbReference type="Gene3D" id="3.40.50.300">
    <property type="entry name" value="P-loop containing nucleotide triphosphate hydrolases"/>
    <property type="match status" value="1"/>
</dbReference>
<dbReference type="InterPro" id="IPR002182">
    <property type="entry name" value="NB-ARC"/>
</dbReference>
<dbReference type="InterPro" id="IPR036388">
    <property type="entry name" value="WH-like_DNA-bd_sf"/>
</dbReference>
<dbReference type="PANTHER" id="PTHR23155:SF999">
    <property type="entry name" value="NB-ARC DOMAIN CONTAINING PROTEIN, EXPRESSED"/>
    <property type="match status" value="1"/>
</dbReference>
<dbReference type="GO" id="GO:0043531">
    <property type="term" value="F:ADP binding"/>
    <property type="evidence" value="ECO:0007669"/>
    <property type="project" value="InterPro"/>
</dbReference>
<dbReference type="InterPro" id="IPR055414">
    <property type="entry name" value="LRR_R13L4/SHOC2-like"/>
</dbReference>
<evidence type="ECO:0000313" key="11">
    <source>
        <dbReference type="EnsemblPlants" id="OGLUM12G13050.1"/>
    </source>
</evidence>
<evidence type="ECO:0000256" key="4">
    <source>
        <dbReference type="ARBA" id="ARBA00022741"/>
    </source>
</evidence>
<dbReference type="AlphaFoldDB" id="A0A0E0BSJ1"/>
<dbReference type="SUPFAM" id="SSF52540">
    <property type="entry name" value="P-loop containing nucleoside triphosphate hydrolases"/>
    <property type="match status" value="1"/>
</dbReference>
<reference evidence="11" key="1">
    <citation type="submission" date="2015-04" db="UniProtKB">
        <authorList>
            <consortium name="EnsemblPlants"/>
        </authorList>
    </citation>
    <scope>IDENTIFICATION</scope>
</reference>
<keyword evidence="4" id="KW-0547">Nucleotide-binding</keyword>
<feature type="domain" description="Disease resistance N-terminal" evidence="8">
    <location>
        <begin position="10"/>
        <end position="96"/>
    </location>
</feature>
<dbReference type="InterPro" id="IPR041118">
    <property type="entry name" value="Rx_N"/>
</dbReference>
<keyword evidence="6" id="KW-0175">Coiled coil</keyword>
<dbReference type="PANTHER" id="PTHR23155">
    <property type="entry name" value="DISEASE RESISTANCE PROTEIN RP"/>
    <property type="match status" value="1"/>
</dbReference>
<name>A0A0E0BSJ1_9ORYZ</name>
<evidence type="ECO:0000259" key="9">
    <source>
        <dbReference type="Pfam" id="PF23559"/>
    </source>
</evidence>
<dbReference type="Pfam" id="PF00931">
    <property type="entry name" value="NB-ARC"/>
    <property type="match status" value="1"/>
</dbReference>
<evidence type="ECO:0000313" key="12">
    <source>
        <dbReference type="Proteomes" id="UP000026961"/>
    </source>
</evidence>
<dbReference type="GO" id="GO:0009626">
    <property type="term" value="P:plant-type hypersensitive response"/>
    <property type="evidence" value="ECO:0007669"/>
    <property type="project" value="UniProtKB-ARBA"/>
</dbReference>
<evidence type="ECO:0000259" key="8">
    <source>
        <dbReference type="Pfam" id="PF18052"/>
    </source>
</evidence>
<dbReference type="InterPro" id="IPR032675">
    <property type="entry name" value="LRR_dom_sf"/>
</dbReference>
<keyword evidence="12" id="KW-1185">Reference proteome</keyword>
<dbReference type="Pfam" id="PF23559">
    <property type="entry name" value="WHD_DRP"/>
    <property type="match status" value="1"/>
</dbReference>
<proteinExistence type="inferred from homology"/>
<evidence type="ECO:0000259" key="10">
    <source>
        <dbReference type="Pfam" id="PF23598"/>
    </source>
</evidence>
<feature type="domain" description="Disease resistance protein winged helix" evidence="9">
    <location>
        <begin position="429"/>
        <end position="499"/>
    </location>
</feature>
<dbReference type="InterPro" id="IPR058922">
    <property type="entry name" value="WHD_DRP"/>
</dbReference>
<dbReference type="Proteomes" id="UP000026961">
    <property type="component" value="Chromosome 12"/>
</dbReference>
<dbReference type="CDD" id="cd14798">
    <property type="entry name" value="RX-CC_like"/>
    <property type="match status" value="1"/>
</dbReference>
<keyword evidence="2" id="KW-0433">Leucine-rich repeat</keyword>
<feature type="domain" description="NB-ARC" evidence="7">
    <location>
        <begin position="174"/>
        <end position="343"/>
    </location>
</feature>
<dbReference type="SUPFAM" id="SSF52058">
    <property type="entry name" value="L domain-like"/>
    <property type="match status" value="1"/>
</dbReference>
<sequence length="982" mass="111630">MAAVNSSMGVMAPLLTKLAMLLGDKYKKLKGMRKNIEFLSHELTEMNAVLEKLADMEKLDGQQKLWRNDIREMVYDIEDCIDVFMHHLGDGNNKDGLLRKTARKLRNLRARYQIADKIQELKARVMQVAERRDRYANLGVSTSSIPKVVEVDPRLPALYEDAKNLVGIDGPCMEITQWLMDEGENGSVQQLKVLSVVGFGGIGKTTLAKQVYNLLKKRFNFTSFVSVSQNPDMVKLLRNLLSDTGFQGYGILDDHQKLIDTIRGHLANKRYLVVVDDIWSTQAWSIIRCAFAQNNHGSRVIVTTRIEDVATMCCVDFHGMVYKMEPLNEFNSQKLFCKRIFDSDSIPEQYKNVSEDMLRKCKGVPLAIISIASLLSSQGMNVGKWKKIHNFMGSELETNPTLEWMRHVLNLSYLDLSHNLKTCFLYLGIYPEDHTIFKADLIRLWIAEGFIHEKPGLDLEETAESYFNELINRSMIKLDDYRSSEAISCHVHDLMLDLIISKCQEENFITIASKQPVKNDVSELPVRRLCHQLSYGNLAMERVKLSQPPISMFEHLRVLELRAYSTSVFLDLSDVSNLFLLRHLSIRGFKLKLPQKIGRLQCLRTLDLLDSLLVTGIPSDIISLSSLCHLTVSGDAELPNGIQKLVSLQTLLTFNSGGLPDIFTIVEKISRFNSSAIRLAKARRFNNGASGFTSFLTFGPLLAKFGCLFTAYSEYCIQLIIRKNIRNVPSWLWFSLNLRMLELHVEELSCRDVQFLAGLPCLVDLDLTAQATPENIIIDIITNRVTTRLGRITRTDNFPKLQKFVLTCDLACLTFEPGAMPQLQILKLEDKKPSNLAKGHGTGGAAQHGSTPLTGIEHLPRLEEVQVTANSSKVSAYRDAVQRHPRFQDIHTLLSDEYKLLKGEWKDKVRELAYDIEDCIDIFLHQLHPREDKDRLVWKAVRKIKATMCLPAIKSPSKFKNSRHMSIYKIDVSTSGDRFIRI</sequence>
<reference evidence="11" key="2">
    <citation type="submission" date="2018-05" db="EMBL/GenBank/DDBJ databases">
        <title>OgluRS3 (Oryza glumaepatula Reference Sequence Version 3).</title>
        <authorList>
            <person name="Zhang J."/>
            <person name="Kudrna D."/>
            <person name="Lee S."/>
            <person name="Talag J."/>
            <person name="Welchert J."/>
            <person name="Wing R.A."/>
        </authorList>
    </citation>
    <scope>NUCLEOTIDE SEQUENCE [LARGE SCALE GENOMIC DNA]</scope>
</reference>
<evidence type="ECO:0000256" key="1">
    <source>
        <dbReference type="ARBA" id="ARBA00008894"/>
    </source>
</evidence>
<feature type="domain" description="Disease resistance R13L4/SHOC-2-like LRR" evidence="10">
    <location>
        <begin position="720"/>
        <end position="875"/>
    </location>
</feature>
<dbReference type="FunFam" id="1.10.10.10:FF:000322">
    <property type="entry name" value="Probable disease resistance protein At1g63360"/>
    <property type="match status" value="1"/>
</dbReference>
<dbReference type="Gene3D" id="1.10.8.430">
    <property type="entry name" value="Helical domain of apoptotic protease-activating factors"/>
    <property type="match status" value="1"/>
</dbReference>
<keyword evidence="3" id="KW-0677">Repeat</keyword>
<dbReference type="GO" id="GO:0042742">
    <property type="term" value="P:defense response to bacterium"/>
    <property type="evidence" value="ECO:0007669"/>
    <property type="project" value="UniProtKB-ARBA"/>
</dbReference>
<evidence type="ECO:0000256" key="5">
    <source>
        <dbReference type="ARBA" id="ARBA00022821"/>
    </source>
</evidence>
<dbReference type="Gramene" id="OGLUM12G13050.1">
    <property type="protein sequence ID" value="OGLUM12G13050.1"/>
    <property type="gene ID" value="OGLUM12G13050"/>
</dbReference>
<dbReference type="FunFam" id="3.40.50.300:FF:001091">
    <property type="entry name" value="Probable disease resistance protein At1g61300"/>
    <property type="match status" value="1"/>
</dbReference>
<keyword evidence="5" id="KW-0611">Plant defense</keyword>
<dbReference type="Gene3D" id="3.80.10.10">
    <property type="entry name" value="Ribonuclease Inhibitor"/>
    <property type="match status" value="1"/>
</dbReference>
<dbReference type="InterPro" id="IPR038005">
    <property type="entry name" value="RX-like_CC"/>
</dbReference>
<accession>A0A0E0BSJ1</accession>
<comment type="similarity">
    <text evidence="1">Belongs to the disease resistance NB-LRR family.</text>
</comment>
<feature type="domain" description="Disease resistance R13L4/SHOC-2-like LRR" evidence="10">
    <location>
        <begin position="546"/>
        <end position="656"/>
    </location>
</feature>
<dbReference type="EnsemblPlants" id="OGLUM12G13050.1">
    <property type="protein sequence ID" value="OGLUM12G13050.1"/>
    <property type="gene ID" value="OGLUM12G13050"/>
</dbReference>
<dbReference type="GO" id="GO:0002758">
    <property type="term" value="P:innate immune response-activating signaling pathway"/>
    <property type="evidence" value="ECO:0007669"/>
    <property type="project" value="UniProtKB-ARBA"/>
</dbReference>
<protein>
    <recommendedName>
        <fullName evidence="13">AAA+ ATPase domain-containing protein</fullName>
    </recommendedName>
</protein>
<organism evidence="11">
    <name type="scientific">Oryza glumipatula</name>
    <dbReference type="NCBI Taxonomy" id="40148"/>
    <lineage>
        <taxon>Eukaryota</taxon>
        <taxon>Viridiplantae</taxon>
        <taxon>Streptophyta</taxon>
        <taxon>Embryophyta</taxon>
        <taxon>Tracheophyta</taxon>
        <taxon>Spermatophyta</taxon>
        <taxon>Magnoliopsida</taxon>
        <taxon>Liliopsida</taxon>
        <taxon>Poales</taxon>
        <taxon>Poaceae</taxon>
        <taxon>BOP clade</taxon>
        <taxon>Oryzoideae</taxon>
        <taxon>Oryzeae</taxon>
        <taxon>Oryzinae</taxon>
        <taxon>Oryza</taxon>
    </lineage>
</organism>
<dbReference type="PRINTS" id="PR00364">
    <property type="entry name" value="DISEASERSIST"/>
</dbReference>
<dbReference type="InterPro" id="IPR044974">
    <property type="entry name" value="Disease_R_plants"/>
</dbReference>
<evidence type="ECO:0000256" key="6">
    <source>
        <dbReference type="ARBA" id="ARBA00023054"/>
    </source>
</evidence>
<dbReference type="InterPro" id="IPR027417">
    <property type="entry name" value="P-loop_NTPase"/>
</dbReference>
<evidence type="ECO:0008006" key="13">
    <source>
        <dbReference type="Google" id="ProtNLM"/>
    </source>
</evidence>
<dbReference type="Pfam" id="PF18052">
    <property type="entry name" value="Rx_N"/>
    <property type="match status" value="1"/>
</dbReference>
<dbReference type="InterPro" id="IPR042197">
    <property type="entry name" value="Apaf_helical"/>
</dbReference>
<evidence type="ECO:0000256" key="3">
    <source>
        <dbReference type="ARBA" id="ARBA00022737"/>
    </source>
</evidence>
<dbReference type="Gene3D" id="1.20.5.4130">
    <property type="match status" value="2"/>
</dbReference>
<dbReference type="Pfam" id="PF23598">
    <property type="entry name" value="LRR_14"/>
    <property type="match status" value="2"/>
</dbReference>
<evidence type="ECO:0000259" key="7">
    <source>
        <dbReference type="Pfam" id="PF00931"/>
    </source>
</evidence>
<dbReference type="Gene3D" id="1.10.10.10">
    <property type="entry name" value="Winged helix-like DNA-binding domain superfamily/Winged helix DNA-binding domain"/>
    <property type="match status" value="1"/>
</dbReference>
<evidence type="ECO:0000256" key="2">
    <source>
        <dbReference type="ARBA" id="ARBA00022614"/>
    </source>
</evidence>